<dbReference type="Proteomes" id="UP000478740">
    <property type="component" value="Unassembled WGS sequence"/>
</dbReference>
<accession>A0A6L6IWR4</accession>
<feature type="domain" description="Glycosyl transferase family 1" evidence="2">
    <location>
        <begin position="234"/>
        <end position="379"/>
    </location>
</feature>
<keyword evidence="4" id="KW-1185">Reference proteome</keyword>
<dbReference type="InterPro" id="IPR001296">
    <property type="entry name" value="Glyco_trans_1"/>
</dbReference>
<dbReference type="RefSeq" id="WP_155042741.1">
    <property type="nucleotide sequence ID" value="NZ_WMIH01000001.1"/>
</dbReference>
<dbReference type="PANTHER" id="PTHR46401">
    <property type="entry name" value="GLYCOSYLTRANSFERASE WBBK-RELATED"/>
    <property type="match status" value="1"/>
</dbReference>
<proteinExistence type="predicted"/>
<reference evidence="3 4" key="1">
    <citation type="submission" date="2019-11" db="EMBL/GenBank/DDBJ databases">
        <authorList>
            <person name="Dong K."/>
        </authorList>
    </citation>
    <scope>NUCLEOTIDE SEQUENCE [LARGE SCALE GENOMIC DNA]</scope>
    <source>
        <strain evidence="3 4">DK608</strain>
    </source>
</reference>
<dbReference type="Pfam" id="PF00534">
    <property type="entry name" value="Glycos_transf_1"/>
    <property type="match status" value="1"/>
</dbReference>
<sequence length="404" mass="44166">MPPEAILLDVSRLISRLDQGPATGIDRVEAEWLAHLNDSGTPHLLLARVRRAQLVLPPEAGRAILRWGAGRHADLPCPDLIDRLRGRRDIRARAEAALRRMALYRADRAGRGVAKAAVRRLGPSPVYLNIGHSNLTDDLWAGLADLRRAVLIHDTIPLDFPQFTRAGQTQKFKTRFAAALSHADLVLTVSEATRQDALRWRDALALPDVPVVAAPIGTRLAAPDASGLPALDLARPFFVTLGTIEPRKNHALLLDAWDRLGPDAPQLFIIGRRGWENHQTFARLDSLPQDGPIRVLSTLDDGAVAELLTRSHGLLLPSRAEGFGLPLTEAAGRGIPVLCAPLPAATELLGDYAQYLSPDDPAAWAKAVVDLAKAAPQRKSVRFVPQWDAHFAHVQLMLQERLHV</sequence>
<evidence type="ECO:0000259" key="2">
    <source>
        <dbReference type="Pfam" id="PF00534"/>
    </source>
</evidence>
<dbReference type="EMBL" id="WMII01000001">
    <property type="protein sequence ID" value="MTH62797.1"/>
    <property type="molecule type" value="Genomic_DNA"/>
</dbReference>
<gene>
    <name evidence="3" type="ORF">GL284_00775</name>
</gene>
<dbReference type="AlphaFoldDB" id="A0A6L6IWR4"/>
<dbReference type="PANTHER" id="PTHR46401:SF2">
    <property type="entry name" value="GLYCOSYLTRANSFERASE WBBK-RELATED"/>
    <property type="match status" value="1"/>
</dbReference>
<dbReference type="SUPFAM" id="SSF53756">
    <property type="entry name" value="UDP-Glycosyltransferase/glycogen phosphorylase"/>
    <property type="match status" value="1"/>
</dbReference>
<dbReference type="CDD" id="cd03809">
    <property type="entry name" value="GT4_MtfB-like"/>
    <property type="match status" value="1"/>
</dbReference>
<organism evidence="3 4">
    <name type="scientific">Paracoccus shanxieyensis</name>
    <dbReference type="NCBI Taxonomy" id="2675752"/>
    <lineage>
        <taxon>Bacteria</taxon>
        <taxon>Pseudomonadati</taxon>
        <taxon>Pseudomonadota</taxon>
        <taxon>Alphaproteobacteria</taxon>
        <taxon>Rhodobacterales</taxon>
        <taxon>Paracoccaceae</taxon>
        <taxon>Paracoccus</taxon>
    </lineage>
</organism>
<evidence type="ECO:0000313" key="3">
    <source>
        <dbReference type="EMBL" id="MTH62797.1"/>
    </source>
</evidence>
<keyword evidence="1" id="KW-0808">Transferase</keyword>
<name>A0A6L6IWR4_9RHOB</name>
<comment type="caution">
    <text evidence="3">The sequence shown here is derived from an EMBL/GenBank/DDBJ whole genome shotgun (WGS) entry which is preliminary data.</text>
</comment>
<dbReference type="GO" id="GO:0016757">
    <property type="term" value="F:glycosyltransferase activity"/>
    <property type="evidence" value="ECO:0007669"/>
    <property type="project" value="InterPro"/>
</dbReference>
<evidence type="ECO:0000313" key="4">
    <source>
        <dbReference type="Proteomes" id="UP000478740"/>
    </source>
</evidence>
<evidence type="ECO:0000256" key="1">
    <source>
        <dbReference type="ARBA" id="ARBA00022679"/>
    </source>
</evidence>
<dbReference type="GO" id="GO:0009103">
    <property type="term" value="P:lipopolysaccharide biosynthetic process"/>
    <property type="evidence" value="ECO:0007669"/>
    <property type="project" value="TreeGrafter"/>
</dbReference>
<protein>
    <submittedName>
        <fullName evidence="3">Glycosyltransferase</fullName>
    </submittedName>
</protein>
<dbReference type="Gene3D" id="3.40.50.2000">
    <property type="entry name" value="Glycogen Phosphorylase B"/>
    <property type="match status" value="1"/>
</dbReference>